<dbReference type="SUPFAM" id="SSF50129">
    <property type="entry name" value="GroES-like"/>
    <property type="match status" value="1"/>
</dbReference>
<evidence type="ECO:0000313" key="8">
    <source>
        <dbReference type="Proteomes" id="UP001304847"/>
    </source>
</evidence>
<dbReference type="Proteomes" id="UP001161704">
    <property type="component" value="Unassembled WGS sequence"/>
</dbReference>
<dbReference type="EMBL" id="CP025706">
    <property type="protein sequence ID" value="AXB06418.1"/>
    <property type="molecule type" value="Genomic_DNA"/>
</dbReference>
<dbReference type="PANTHER" id="PTHR48106:SF13">
    <property type="entry name" value="QUINONE OXIDOREDUCTASE-RELATED"/>
    <property type="match status" value="1"/>
</dbReference>
<dbReference type="EMBL" id="JAYGOJ010000007">
    <property type="protein sequence ID" value="MEA9434767.1"/>
    <property type="molecule type" value="Genomic_DNA"/>
</dbReference>
<dbReference type="EMBL" id="JAOCIZ010000021">
    <property type="protein sequence ID" value="MDH1504807.1"/>
    <property type="molecule type" value="Genomic_DNA"/>
</dbReference>
<dbReference type="PANTHER" id="PTHR48106">
    <property type="entry name" value="QUINONE OXIDOREDUCTASE PIG3-RELATED"/>
    <property type="match status" value="1"/>
</dbReference>
<evidence type="ECO:0000256" key="2">
    <source>
        <dbReference type="ARBA" id="ARBA00023002"/>
    </source>
</evidence>
<evidence type="ECO:0000313" key="4">
    <source>
        <dbReference type="EMBL" id="AXB06418.1"/>
    </source>
</evidence>
<dbReference type="SMART" id="SM00829">
    <property type="entry name" value="PKS_ER"/>
    <property type="match status" value="1"/>
</dbReference>
<name>A0A443VY54_AERCA</name>
<dbReference type="GO" id="GO:0005829">
    <property type="term" value="C:cytosol"/>
    <property type="evidence" value="ECO:0007669"/>
    <property type="project" value="TreeGrafter"/>
</dbReference>
<dbReference type="RefSeq" id="WP_043155141.1">
    <property type="nucleotide sequence ID" value="NZ_JAAKXK010000018.1"/>
</dbReference>
<dbReference type="InterPro" id="IPR036291">
    <property type="entry name" value="NAD(P)-bd_dom_sf"/>
</dbReference>
<evidence type="ECO:0000259" key="3">
    <source>
        <dbReference type="SMART" id="SM00829"/>
    </source>
</evidence>
<evidence type="ECO:0000313" key="7">
    <source>
        <dbReference type="Proteomes" id="UP001161704"/>
    </source>
</evidence>
<dbReference type="GO" id="GO:0070402">
    <property type="term" value="F:NADPH binding"/>
    <property type="evidence" value="ECO:0007669"/>
    <property type="project" value="TreeGrafter"/>
</dbReference>
<dbReference type="InterPro" id="IPR013149">
    <property type="entry name" value="ADH-like_C"/>
</dbReference>
<reference evidence="5" key="2">
    <citation type="submission" date="2022-09" db="EMBL/GenBank/DDBJ databases">
        <title>Intensive care unit water sources are persistently colonized with multi-drug resistant bacteria and are the site of extensive horizontal gene transfer of antibiotic resistance genes.</title>
        <authorList>
            <person name="Diorio-Toth L."/>
        </authorList>
    </citation>
    <scope>NUCLEOTIDE SEQUENCE</scope>
    <source>
        <strain evidence="5">GD03710</strain>
    </source>
</reference>
<feature type="domain" description="Enoyl reductase (ER)" evidence="3">
    <location>
        <begin position="13"/>
        <end position="325"/>
    </location>
</feature>
<dbReference type="AlphaFoldDB" id="A0A443VY54"/>
<dbReference type="InterPro" id="IPR013154">
    <property type="entry name" value="ADH-like_N"/>
</dbReference>
<reference evidence="4" key="1">
    <citation type="journal article" date="2019" name="J Environ">
        <title>Genetic characterization and potential molecular dissemination mechanism of tet (31) gene in Aeromonas caviae from an oxytetracycline wastewater treatment system.</title>
        <authorList>
            <person name="Shi Y."/>
            <person name="Tian Z."/>
            <person name="Leclercq S.O."/>
            <person name="Zhang H."/>
            <person name="Yang M."/>
            <person name="Zhang Y."/>
        </authorList>
    </citation>
    <scope>NUCLEOTIDE SEQUENCE</scope>
    <source>
        <strain evidence="4">T25-39</strain>
    </source>
</reference>
<dbReference type="CDD" id="cd08271">
    <property type="entry name" value="MDR5"/>
    <property type="match status" value="1"/>
</dbReference>
<evidence type="ECO:0000256" key="1">
    <source>
        <dbReference type="ARBA" id="ARBA00022857"/>
    </source>
</evidence>
<dbReference type="InterPro" id="IPR011032">
    <property type="entry name" value="GroES-like_sf"/>
</dbReference>
<keyword evidence="8" id="KW-1185">Reference proteome</keyword>
<dbReference type="InterPro" id="IPR020843">
    <property type="entry name" value="ER"/>
</dbReference>
<dbReference type="Proteomes" id="UP000266778">
    <property type="component" value="Chromosome"/>
</dbReference>
<accession>A0A443VY54</accession>
<dbReference type="Pfam" id="PF08240">
    <property type="entry name" value="ADH_N"/>
    <property type="match status" value="1"/>
</dbReference>
<protein>
    <submittedName>
        <fullName evidence="5">Zinc-binding dehydrogenase</fullName>
    </submittedName>
</protein>
<proteinExistence type="predicted"/>
<evidence type="ECO:0000313" key="6">
    <source>
        <dbReference type="EMBL" id="MEA9434767.1"/>
    </source>
</evidence>
<dbReference type="Gene3D" id="3.40.50.720">
    <property type="entry name" value="NAD(P)-binding Rossmann-like Domain"/>
    <property type="match status" value="1"/>
</dbReference>
<organism evidence="5 7">
    <name type="scientific">Aeromonas caviae</name>
    <name type="common">Aeromonas punctata</name>
    <dbReference type="NCBI Taxonomy" id="648"/>
    <lineage>
        <taxon>Bacteria</taxon>
        <taxon>Pseudomonadati</taxon>
        <taxon>Pseudomonadota</taxon>
        <taxon>Gammaproteobacteria</taxon>
        <taxon>Aeromonadales</taxon>
        <taxon>Aeromonadaceae</taxon>
        <taxon>Aeromonas</taxon>
    </lineage>
</organism>
<evidence type="ECO:0000313" key="5">
    <source>
        <dbReference type="EMBL" id="MDH1504807.1"/>
    </source>
</evidence>
<dbReference type="Pfam" id="PF00107">
    <property type="entry name" value="ADH_zinc_N"/>
    <property type="match status" value="1"/>
</dbReference>
<dbReference type="GO" id="GO:0035925">
    <property type="term" value="F:mRNA 3'-UTR AU-rich region binding"/>
    <property type="evidence" value="ECO:0007669"/>
    <property type="project" value="TreeGrafter"/>
</dbReference>
<keyword evidence="2" id="KW-0560">Oxidoreductase</keyword>
<sequence length="328" mass="35125">MTHTQAWCWHAPGEPDQLTLTRQALPTPGPDEVLVANRIIAFNPVDWKLIEQGHPHWQPGHVPGVDGMGTLVTLGANVTHLRPGTRVAYHTDLHHGGSFARHTLVPARALMPVPDALSDEAAAALPCPGLTAWQALAKLPHLHGEALLITGAGSSVGRFAVQLALQKGARVFASASPRHHQWLKQLGVQGVADYRDPDWLAQLQAANGGEPFEGIIDLVSSQQAEALLPALGYYGHMVTVLGRIARNPLPAFSHCHSLHEIALGAQHAFGSDKQWSRLVAAGVAMMAQMTSGELTLPPLVVGDFDALPSLLTRVKQEGQGEKYLVRVG</sequence>
<dbReference type="GO" id="GO:0003960">
    <property type="term" value="F:quinone reductase (NADPH) activity"/>
    <property type="evidence" value="ECO:0007669"/>
    <property type="project" value="TreeGrafter"/>
</dbReference>
<keyword evidence="1" id="KW-0521">NADP</keyword>
<gene>
    <name evidence="4" type="ORF">C1C91_16750</name>
    <name evidence="5" type="ORF">N5I20_07030</name>
    <name evidence="6" type="ORF">VCX44_02785</name>
</gene>
<dbReference type="Gene3D" id="3.90.180.10">
    <property type="entry name" value="Medium-chain alcohol dehydrogenases, catalytic domain"/>
    <property type="match status" value="1"/>
</dbReference>
<dbReference type="SUPFAM" id="SSF51735">
    <property type="entry name" value="NAD(P)-binding Rossmann-fold domains"/>
    <property type="match status" value="1"/>
</dbReference>
<reference evidence="6 8" key="3">
    <citation type="submission" date="2023-12" db="EMBL/GenBank/DDBJ databases">
        <title>Characterization of antibiotic resistance in Aeromonas spp. in hospital effluent.</title>
        <authorList>
            <person name="Negoseki B.R.S."/>
            <person name="Krul D."/>
            <person name="Siqueira A.C."/>
            <person name="Almeida M."/>
            <person name="Mesa D."/>
            <person name="Conte D."/>
            <person name="Dalla-Costa L.M."/>
        </authorList>
    </citation>
    <scope>NUCLEOTIDE SEQUENCE [LARGE SCALE GENOMIC DNA]</scope>
    <source>
        <strain evidence="6 8">36v</strain>
    </source>
</reference>
<dbReference type="Proteomes" id="UP001304847">
    <property type="component" value="Unassembled WGS sequence"/>
</dbReference>